<feature type="non-terminal residue" evidence="1">
    <location>
        <position position="1"/>
    </location>
</feature>
<organism evidence="1 2">
    <name type="scientific">Vicia faba</name>
    <name type="common">Broad bean</name>
    <name type="synonym">Faba vulgaris</name>
    <dbReference type="NCBI Taxonomy" id="3906"/>
    <lineage>
        <taxon>Eukaryota</taxon>
        <taxon>Viridiplantae</taxon>
        <taxon>Streptophyta</taxon>
        <taxon>Embryophyta</taxon>
        <taxon>Tracheophyta</taxon>
        <taxon>Spermatophyta</taxon>
        <taxon>Magnoliopsida</taxon>
        <taxon>eudicotyledons</taxon>
        <taxon>Gunneridae</taxon>
        <taxon>Pentapetalae</taxon>
        <taxon>rosids</taxon>
        <taxon>fabids</taxon>
        <taxon>Fabales</taxon>
        <taxon>Fabaceae</taxon>
        <taxon>Papilionoideae</taxon>
        <taxon>50 kb inversion clade</taxon>
        <taxon>NPAAA clade</taxon>
        <taxon>Hologalegina</taxon>
        <taxon>IRL clade</taxon>
        <taxon>Fabeae</taxon>
        <taxon>Vicia</taxon>
    </lineage>
</organism>
<reference evidence="1 2" key="1">
    <citation type="submission" date="2023-01" db="EMBL/GenBank/DDBJ databases">
        <authorList>
            <person name="Kreplak J."/>
        </authorList>
    </citation>
    <scope>NUCLEOTIDE SEQUENCE [LARGE SCALE GENOMIC DNA]</scope>
</reference>
<dbReference type="Proteomes" id="UP001157006">
    <property type="component" value="Chromosome 2"/>
</dbReference>
<protein>
    <submittedName>
        <fullName evidence="1">Uncharacterized protein</fullName>
    </submittedName>
</protein>
<keyword evidence="2" id="KW-1185">Reference proteome</keyword>
<gene>
    <name evidence="1" type="ORF">VFH_II053480</name>
</gene>
<accession>A0AAV0ZLP4</accession>
<dbReference type="EMBL" id="OX451737">
    <property type="protein sequence ID" value="CAI8596837.1"/>
    <property type="molecule type" value="Genomic_DNA"/>
</dbReference>
<evidence type="ECO:0000313" key="1">
    <source>
        <dbReference type="EMBL" id="CAI8596837.1"/>
    </source>
</evidence>
<evidence type="ECO:0000313" key="2">
    <source>
        <dbReference type="Proteomes" id="UP001157006"/>
    </source>
</evidence>
<dbReference type="AlphaFoldDB" id="A0AAV0ZLP4"/>
<sequence>IMIINHDYSIKVIAYSIYRPRGRRNGALSLYLSFTTNSLQPISKRHYTSYIGDSHMRDKTDTTLRSIPTSTVVLKSPYKPTLATSPTPSIKLVKLVKYLFQTEILTPTVELNKTFQGHTSKSHS</sequence>
<proteinExistence type="predicted"/>
<name>A0AAV0ZLP4_VICFA</name>